<feature type="transmembrane region" description="Helical" evidence="1">
    <location>
        <begin position="27"/>
        <end position="45"/>
    </location>
</feature>
<organism evidence="2 3">
    <name type="scientific">Endozoicomonas lisbonensis</name>
    <dbReference type="NCBI Taxonomy" id="3120522"/>
    <lineage>
        <taxon>Bacteria</taxon>
        <taxon>Pseudomonadati</taxon>
        <taxon>Pseudomonadota</taxon>
        <taxon>Gammaproteobacteria</taxon>
        <taxon>Oceanospirillales</taxon>
        <taxon>Endozoicomonadaceae</taxon>
        <taxon>Endozoicomonas</taxon>
    </lineage>
</organism>
<evidence type="ECO:0000256" key="1">
    <source>
        <dbReference type="SAM" id="Phobius"/>
    </source>
</evidence>
<keyword evidence="1" id="KW-0812">Transmembrane</keyword>
<sequence length="587" mass="65010">MRYPTNRFTIIDTSRFPYCRVRSLSRLWRGAISCFIFFGLAGSWFSPVDAKPLTSEKSSVSDKIITSINPDSVLVRFPDDDLYTRHKPESETGLVVDFRKSRFSNKISLEGLDIKNTNGRDGFSPAGPVLFEVAAHPDKGSLPARGGGGRANPVKIYNMATGEEVKTSVTSVQAADDVSILYIYPERKFASGRHVALITKDLKSGGVPVKTSPFMDVNSNRSDVVAFLSERGIPVDNLIDLKTFTVASKDAYLQPVNSIVNKIQSSVPTFCGGSNESEMLAEIATMHTEKSLRYHKATGKLAFRKFFNKKNGWLISEHKTRCNCVQFSVFYPRFYKESGPVLLFGHPLNGSIDNSMKYIYPALKKGYAVIGIDLPYHGNRGSLSINLKSILYLFNQGAADMLSLSHALGTTLSSLDLFPENGKADFDQQRVSYLGISLGAIVGQLAVARGNVKSAYFKTGGVNIGQMFTLGADLGFFRRLIVPEAFNKPKEAIFLAMMQDGFVLDGIHYMDNITPHSQGPKRIGFEIMHNDDVIDSRSALALKRLLKKNPATTVELETYPFRNLKSHAEATASMKFYPAWLMKQSTR</sequence>
<evidence type="ECO:0000313" key="3">
    <source>
        <dbReference type="Proteomes" id="UP001549366"/>
    </source>
</evidence>
<dbReference type="SUPFAM" id="SSF53474">
    <property type="entry name" value="alpha/beta-Hydrolases"/>
    <property type="match status" value="1"/>
</dbReference>
<accession>A0ABV2SEY9</accession>
<name>A0ABV2SEY9_9GAMM</name>
<protein>
    <recommendedName>
        <fullName evidence="4">Peptidase S9 prolyl oligopeptidase catalytic domain-containing protein</fullName>
    </recommendedName>
</protein>
<dbReference type="InterPro" id="IPR029058">
    <property type="entry name" value="AB_hydrolase_fold"/>
</dbReference>
<dbReference type="Gene3D" id="3.40.50.1820">
    <property type="entry name" value="alpha/beta hydrolase"/>
    <property type="match status" value="1"/>
</dbReference>
<evidence type="ECO:0000313" key="2">
    <source>
        <dbReference type="EMBL" id="MET4756305.1"/>
    </source>
</evidence>
<proteinExistence type="predicted"/>
<keyword evidence="3" id="KW-1185">Reference proteome</keyword>
<reference evidence="2 3" key="1">
    <citation type="submission" date="2024-06" db="EMBL/GenBank/DDBJ databases">
        <title>Genomic Encyclopedia of Type Strains, Phase V (KMG-V): Genome sequencing to study the core and pangenomes of soil and plant-associated prokaryotes.</title>
        <authorList>
            <person name="Whitman W."/>
        </authorList>
    </citation>
    <scope>NUCLEOTIDE SEQUENCE [LARGE SCALE GENOMIC DNA]</scope>
    <source>
        <strain evidence="2 3">NE40</strain>
    </source>
</reference>
<dbReference type="Proteomes" id="UP001549366">
    <property type="component" value="Unassembled WGS sequence"/>
</dbReference>
<gene>
    <name evidence="2" type="ORF">V5J35_001497</name>
</gene>
<evidence type="ECO:0008006" key="4">
    <source>
        <dbReference type="Google" id="ProtNLM"/>
    </source>
</evidence>
<keyword evidence="1" id="KW-0472">Membrane</keyword>
<dbReference type="EMBL" id="JBEWTB010000002">
    <property type="protein sequence ID" value="MET4756305.1"/>
    <property type="molecule type" value="Genomic_DNA"/>
</dbReference>
<keyword evidence="1" id="KW-1133">Transmembrane helix</keyword>
<comment type="caution">
    <text evidence="2">The sequence shown here is derived from an EMBL/GenBank/DDBJ whole genome shotgun (WGS) entry which is preliminary data.</text>
</comment>